<dbReference type="OrthoDB" id="4371734at2"/>
<name>A0A1X0D1R1_9MYCO</name>
<evidence type="ECO:0000313" key="1">
    <source>
        <dbReference type="EMBL" id="ORA66159.1"/>
    </source>
</evidence>
<evidence type="ECO:0000313" key="2">
    <source>
        <dbReference type="Proteomes" id="UP000192801"/>
    </source>
</evidence>
<dbReference type="EMBL" id="MVHS01000053">
    <property type="protein sequence ID" value="ORA66159.1"/>
    <property type="molecule type" value="Genomic_DNA"/>
</dbReference>
<organism evidence="1 2">
    <name type="scientific">Mycolicibacterium insubricum</name>
    <dbReference type="NCBI Taxonomy" id="444597"/>
    <lineage>
        <taxon>Bacteria</taxon>
        <taxon>Bacillati</taxon>
        <taxon>Actinomycetota</taxon>
        <taxon>Actinomycetes</taxon>
        <taxon>Mycobacteriales</taxon>
        <taxon>Mycobacteriaceae</taxon>
        <taxon>Mycolicibacterium</taxon>
    </lineage>
</organism>
<protein>
    <recommendedName>
        <fullName evidence="3">DUF3298 domain-containing protein</fullName>
    </recommendedName>
</protein>
<comment type="caution">
    <text evidence="1">The sequence shown here is derived from an EMBL/GenBank/DDBJ whole genome shotgun (WGS) entry which is preliminary data.</text>
</comment>
<dbReference type="STRING" id="444597.BST26_17545"/>
<sequence>MGNWVVRYERIVGGNPDINDAINDVIDAEARGQVATYEPSASKTLPWTLNIDGHIQKRPVTVSALFTGEYNDPQPNMPFHAVATRVFDCRSGILIDWDNLFTNKLSGLTRLSEETQRIIPTVYAPPTHPGVWQFGSEVAPVDANFRFWIPTDRGIELHFPDWQFGRGVAVITVGWAAVKDLIVPEFQAITG</sequence>
<dbReference type="Proteomes" id="UP000192801">
    <property type="component" value="Unassembled WGS sequence"/>
</dbReference>
<proteinExistence type="predicted"/>
<keyword evidence="2" id="KW-1185">Reference proteome</keyword>
<evidence type="ECO:0008006" key="3">
    <source>
        <dbReference type="Google" id="ProtNLM"/>
    </source>
</evidence>
<dbReference type="AlphaFoldDB" id="A0A1X0D1R1"/>
<accession>A0A1X0D1R1</accession>
<gene>
    <name evidence="1" type="ORF">BST26_17545</name>
</gene>
<reference evidence="1 2" key="1">
    <citation type="submission" date="2016-12" db="EMBL/GenBank/DDBJ databases">
        <title>The new phylogeny of genus Mycobacterium.</title>
        <authorList>
            <person name="Tortoli E."/>
            <person name="Trovato A."/>
            <person name="Cirillo D.M."/>
        </authorList>
    </citation>
    <scope>NUCLEOTIDE SEQUENCE [LARGE SCALE GENOMIC DNA]</scope>
    <source>
        <strain evidence="1 2">DSM 45130</strain>
    </source>
</reference>